<evidence type="ECO:0000256" key="10">
    <source>
        <dbReference type="ARBA" id="ARBA00023027"/>
    </source>
</evidence>
<dbReference type="PROSITE" id="PS51085">
    <property type="entry name" value="2FE2S_FER_2"/>
    <property type="match status" value="1"/>
</dbReference>
<evidence type="ECO:0000256" key="1">
    <source>
        <dbReference type="ARBA" id="ARBA00001966"/>
    </source>
</evidence>
<dbReference type="PROSITE" id="PS00641">
    <property type="entry name" value="COMPLEX1_75K_1"/>
    <property type="match status" value="1"/>
</dbReference>
<keyword evidence="3 12" id="KW-0004">4Fe-4S</keyword>
<dbReference type="Gene3D" id="3.10.20.740">
    <property type="match status" value="1"/>
</dbReference>
<organism evidence="16 17">
    <name type="scientific">Haloactinopolyspora alba</name>
    <dbReference type="NCBI Taxonomy" id="648780"/>
    <lineage>
        <taxon>Bacteria</taxon>
        <taxon>Bacillati</taxon>
        <taxon>Actinomycetota</taxon>
        <taxon>Actinomycetes</taxon>
        <taxon>Jiangellales</taxon>
        <taxon>Jiangellaceae</taxon>
        <taxon>Haloactinopolyspora</taxon>
    </lineage>
</organism>
<dbReference type="InterPro" id="IPR000283">
    <property type="entry name" value="NADH_UbQ_OxRdtase_75kDa_su_CS"/>
</dbReference>
<dbReference type="InterPro" id="IPR050123">
    <property type="entry name" value="Prok_molybdopt-oxidoreductase"/>
</dbReference>
<keyword evidence="4 12" id="KW-0001">2Fe-2S</keyword>
<name>A0A2P8DGL4_9ACTN</name>
<sequence>MTVTTNSATGEVEPQPNMVTVTIDGFEVSVPEGTLVIRAAELIGIQIPRFCDHPLLEPAGACRQCLVEVPDMGNGRGMPKPQASCTLTVMPGMVINTQLTSPVADKAQQGIMEFLLINHPLDCPVCDKGGECPLQNQAMSNGRGESRYEGKKRTYPKPINISAQVLLDRERCVLCARCTRFSKEIAGDPFIELLERGALQQVGIYEKEPFESYFSGNTIQICPVGALTSAAYRFRSRPFDLVSVPSVAEHDACGSAIRVDHRRGTVMRRLSGDDPEVNEEWITDKDRFAFRWSTLDDRLTHPLVRDEESGELETASWPEALTLAAEGLAAARDAAGVGVLSGGRVTLEDAYAYAKFARVALETNDVDFRARAHSAEETAFLGSLAGTGRGVTFGDLERAPTVLLVGFEPEEEAGTVFLRLRKAARKGTDVHSVAPFATRGLEKLSGTLLPAAPGTEPEILNAITLGDDRVSYLGEALRTKGAVIMVGSRLAAIPGALSAAARVATVTGARLAWVPRRAGERGAVEAGALPNLLPGGRPVADAEARVDVAAAWSVGSVPALQGRDTGDMLAALADGTLSGALVGGVELADLPDPAAARAALHSAGFLVSLEVRRSEVSELADVVLPVAPPVEKPGTFVTWEGRERPFAQVLNESAAVSDGAVLNSLADELDVKLGVRDVEAVRAELAAFRGWDGARIDPVDASTSGPPKPAAREAVLATWRLMLDNGRGQDGEPHLAETAHAVEARVSPGTANEVGVADGERLTVRTETGSITLPVRISEMPDRVVWVPENSPGSQVHADLTADAGHIVALQRGDQE</sequence>
<dbReference type="GO" id="GO:0016020">
    <property type="term" value="C:membrane"/>
    <property type="evidence" value="ECO:0007669"/>
    <property type="project" value="InterPro"/>
</dbReference>
<evidence type="ECO:0000256" key="4">
    <source>
        <dbReference type="ARBA" id="ARBA00022714"/>
    </source>
</evidence>
<dbReference type="Gene3D" id="3.40.228.10">
    <property type="entry name" value="Dimethylsulfoxide Reductase, domain 2"/>
    <property type="match status" value="1"/>
</dbReference>
<dbReference type="InterPro" id="IPR006657">
    <property type="entry name" value="MoPterin_dinucl-bd_dom"/>
</dbReference>
<dbReference type="SUPFAM" id="SSF54862">
    <property type="entry name" value="4Fe-4S ferredoxins"/>
    <property type="match status" value="1"/>
</dbReference>
<evidence type="ECO:0000256" key="2">
    <source>
        <dbReference type="ARBA" id="ARBA00005404"/>
    </source>
</evidence>
<comment type="function">
    <text evidence="12">NDH-1 shuttles electrons from NADH, via FMN and iron-sulfur (Fe-S) centers, to quinones in the respiratory chain. Couples the redox reaction to proton translocation (for every two electrons transferred, four hydrogen ions are translocated across the cytoplasmic membrane), and thus conserves the redox energy in a proton gradient.</text>
</comment>
<dbReference type="SUPFAM" id="SSF50692">
    <property type="entry name" value="ADC-like"/>
    <property type="match status" value="1"/>
</dbReference>
<dbReference type="InterPro" id="IPR006656">
    <property type="entry name" value="Mopterin_OxRdtase"/>
</dbReference>
<dbReference type="CDD" id="cd00207">
    <property type="entry name" value="fer2"/>
    <property type="match status" value="1"/>
</dbReference>
<evidence type="ECO:0000256" key="11">
    <source>
        <dbReference type="ARBA" id="ARBA00047712"/>
    </source>
</evidence>
<evidence type="ECO:0000313" key="16">
    <source>
        <dbReference type="EMBL" id="PSK96353.1"/>
    </source>
</evidence>
<comment type="similarity">
    <text evidence="2 12">Belongs to the complex I 75 kDa subunit family.</text>
</comment>
<dbReference type="SUPFAM" id="SSF54292">
    <property type="entry name" value="2Fe-2S ferredoxin-like"/>
    <property type="match status" value="1"/>
</dbReference>
<dbReference type="Gene3D" id="2.40.40.20">
    <property type="match status" value="1"/>
</dbReference>
<dbReference type="FunFam" id="3.30.70.20:FF:000016">
    <property type="entry name" value="NADH-quinone oxidoreductase"/>
    <property type="match status" value="1"/>
</dbReference>
<comment type="cofactor">
    <cofactor evidence="12">
        <name>[2Fe-2S] cluster</name>
        <dbReference type="ChEBI" id="CHEBI:190135"/>
    </cofactor>
    <text evidence="12">Binds 1 [2Fe-2S] cluster per subunit.</text>
</comment>
<evidence type="ECO:0000256" key="6">
    <source>
        <dbReference type="ARBA" id="ARBA00022723"/>
    </source>
</evidence>
<dbReference type="Gene3D" id="3.40.50.740">
    <property type="match status" value="2"/>
</dbReference>
<dbReference type="GO" id="GO:0008137">
    <property type="term" value="F:NADH dehydrogenase (ubiquinone) activity"/>
    <property type="evidence" value="ECO:0007669"/>
    <property type="project" value="UniProtKB-UniRule"/>
</dbReference>
<dbReference type="InterPro" id="IPR001041">
    <property type="entry name" value="2Fe-2S_ferredoxin-type"/>
</dbReference>
<dbReference type="PANTHER" id="PTHR43105:SF12">
    <property type="entry name" value="NADH-QUINONE OXIDOREDUCTASE SUBUNIT G"/>
    <property type="match status" value="1"/>
</dbReference>
<reference evidence="16 17" key="1">
    <citation type="submission" date="2018-03" db="EMBL/GenBank/DDBJ databases">
        <title>Genomic Encyclopedia of Archaeal and Bacterial Type Strains, Phase II (KMG-II): from individual species to whole genera.</title>
        <authorList>
            <person name="Goeker M."/>
        </authorList>
    </citation>
    <scope>NUCLEOTIDE SEQUENCE [LARGE SCALE GENOMIC DNA]</scope>
    <source>
        <strain evidence="16 17">DSM 45211</strain>
    </source>
</reference>
<keyword evidence="5 12" id="KW-0874">Quinone</keyword>
<dbReference type="GO" id="GO:0003954">
    <property type="term" value="F:NADH dehydrogenase activity"/>
    <property type="evidence" value="ECO:0007669"/>
    <property type="project" value="TreeGrafter"/>
</dbReference>
<dbReference type="EC" id="7.1.1.-" evidence="12"/>
<dbReference type="PANTHER" id="PTHR43105">
    <property type="entry name" value="RESPIRATORY NITRATE REDUCTASE"/>
    <property type="match status" value="1"/>
</dbReference>
<accession>A0A2P8DGL4</accession>
<dbReference type="RefSeq" id="WP_106539648.1">
    <property type="nucleotide sequence ID" value="NZ_PYGE01000026.1"/>
</dbReference>
<dbReference type="AlphaFoldDB" id="A0A2P8DGL4"/>
<dbReference type="GO" id="GO:0043546">
    <property type="term" value="F:molybdopterin cofactor binding"/>
    <property type="evidence" value="ECO:0007669"/>
    <property type="project" value="InterPro"/>
</dbReference>
<keyword evidence="8 12" id="KW-0408">Iron</keyword>
<dbReference type="PROSITE" id="PS51669">
    <property type="entry name" value="4FE4S_MOW_BIS_MGD"/>
    <property type="match status" value="1"/>
</dbReference>
<dbReference type="FunFam" id="3.10.20.740:FF:000001">
    <property type="entry name" value="NADH-quinone oxidoreductase subunit G"/>
    <property type="match status" value="1"/>
</dbReference>
<dbReference type="InterPro" id="IPR054351">
    <property type="entry name" value="NADH_UbQ_OxRdtase_ferredoxin"/>
</dbReference>
<feature type="domain" description="4Fe-4S His(Cys)3-ligated-type" evidence="15">
    <location>
        <begin position="103"/>
        <end position="142"/>
    </location>
</feature>
<evidence type="ECO:0000259" key="15">
    <source>
        <dbReference type="PROSITE" id="PS51839"/>
    </source>
</evidence>
<evidence type="ECO:0000313" key="17">
    <source>
        <dbReference type="Proteomes" id="UP000243528"/>
    </source>
</evidence>
<dbReference type="PROSITE" id="PS00642">
    <property type="entry name" value="COMPLEX1_75K_2"/>
    <property type="match status" value="1"/>
</dbReference>
<evidence type="ECO:0000256" key="5">
    <source>
        <dbReference type="ARBA" id="ARBA00022719"/>
    </source>
</evidence>
<dbReference type="GO" id="GO:0051537">
    <property type="term" value="F:2 iron, 2 sulfur cluster binding"/>
    <property type="evidence" value="ECO:0007669"/>
    <property type="project" value="UniProtKB-UniRule"/>
</dbReference>
<evidence type="ECO:0000256" key="12">
    <source>
        <dbReference type="RuleBase" id="RU003525"/>
    </source>
</evidence>
<dbReference type="Pfam" id="PF10588">
    <property type="entry name" value="NADH-G_4Fe-4S_3"/>
    <property type="match status" value="1"/>
</dbReference>
<dbReference type="Pfam" id="PF01568">
    <property type="entry name" value="Molydop_binding"/>
    <property type="match status" value="1"/>
</dbReference>
<dbReference type="Pfam" id="PF13510">
    <property type="entry name" value="Fer2_4"/>
    <property type="match status" value="1"/>
</dbReference>
<dbReference type="Gene3D" id="3.30.70.20">
    <property type="match status" value="1"/>
</dbReference>
<dbReference type="CDD" id="cd02788">
    <property type="entry name" value="MopB_CT_NDH-1_NuoG2-N7"/>
    <property type="match status" value="1"/>
</dbReference>
<evidence type="ECO:0000256" key="3">
    <source>
        <dbReference type="ARBA" id="ARBA00022485"/>
    </source>
</evidence>
<dbReference type="PROSITE" id="PS51839">
    <property type="entry name" value="4FE4S_HC3"/>
    <property type="match status" value="1"/>
</dbReference>
<dbReference type="NCBIfam" id="TIGR01973">
    <property type="entry name" value="NuoG"/>
    <property type="match status" value="1"/>
</dbReference>
<dbReference type="InterPro" id="IPR019574">
    <property type="entry name" value="NADH_UbQ_OxRdtase_Gsu_4Fe4S-bd"/>
</dbReference>
<dbReference type="NCBIfam" id="NF005895">
    <property type="entry name" value="PRK07860.1"/>
    <property type="match status" value="1"/>
</dbReference>
<keyword evidence="6 12" id="KW-0479">Metal-binding</keyword>
<dbReference type="Proteomes" id="UP000243528">
    <property type="component" value="Unassembled WGS sequence"/>
</dbReference>
<feature type="domain" description="2Fe-2S ferredoxin-type" evidence="13">
    <location>
        <begin position="17"/>
        <end position="101"/>
    </location>
</feature>
<evidence type="ECO:0000259" key="13">
    <source>
        <dbReference type="PROSITE" id="PS51085"/>
    </source>
</evidence>
<keyword evidence="10 12" id="KW-0520">NAD</keyword>
<dbReference type="GO" id="GO:0048038">
    <property type="term" value="F:quinone binding"/>
    <property type="evidence" value="ECO:0007669"/>
    <property type="project" value="UniProtKB-UniRule"/>
</dbReference>
<evidence type="ECO:0000259" key="14">
    <source>
        <dbReference type="PROSITE" id="PS51669"/>
    </source>
</evidence>
<dbReference type="GO" id="GO:0042773">
    <property type="term" value="P:ATP synthesis coupled electron transport"/>
    <property type="evidence" value="ECO:0007669"/>
    <property type="project" value="InterPro"/>
</dbReference>
<dbReference type="GO" id="GO:0046872">
    <property type="term" value="F:metal ion binding"/>
    <property type="evidence" value="ECO:0007669"/>
    <property type="project" value="UniProtKB-UniRule"/>
</dbReference>
<feature type="domain" description="4Fe-4S Mo/W bis-MGD-type" evidence="14">
    <location>
        <begin position="241"/>
        <end position="297"/>
    </location>
</feature>
<keyword evidence="17" id="KW-1185">Reference proteome</keyword>
<dbReference type="Pfam" id="PF22151">
    <property type="entry name" value="Fer4_NDSU1"/>
    <property type="match status" value="1"/>
</dbReference>
<comment type="caution">
    <text evidence="16">The sequence shown here is derived from an EMBL/GenBank/DDBJ whole genome shotgun (WGS) entry which is preliminary data.</text>
</comment>
<dbReference type="OrthoDB" id="9810782at2"/>
<proteinExistence type="inferred from homology"/>
<dbReference type="GO" id="GO:0051539">
    <property type="term" value="F:4 iron, 4 sulfur cluster binding"/>
    <property type="evidence" value="ECO:0007669"/>
    <property type="project" value="UniProtKB-KW"/>
</dbReference>
<dbReference type="EMBL" id="PYGE01000026">
    <property type="protein sequence ID" value="PSK96353.1"/>
    <property type="molecule type" value="Genomic_DNA"/>
</dbReference>
<dbReference type="Pfam" id="PF22117">
    <property type="entry name" value="Fer4_Nqo3"/>
    <property type="match status" value="1"/>
</dbReference>
<evidence type="ECO:0000256" key="7">
    <source>
        <dbReference type="ARBA" id="ARBA00022967"/>
    </source>
</evidence>
<keyword evidence="7 12" id="KW-1278">Translocase</keyword>
<dbReference type="InterPro" id="IPR009010">
    <property type="entry name" value="Asp_de-COase-like_dom_sf"/>
</dbReference>
<evidence type="ECO:0000256" key="8">
    <source>
        <dbReference type="ARBA" id="ARBA00023004"/>
    </source>
</evidence>
<comment type="catalytic activity">
    <reaction evidence="11 12">
        <text>a quinone + NADH + 5 H(+)(in) = a quinol + NAD(+) + 4 H(+)(out)</text>
        <dbReference type="Rhea" id="RHEA:57888"/>
        <dbReference type="ChEBI" id="CHEBI:15378"/>
        <dbReference type="ChEBI" id="CHEBI:24646"/>
        <dbReference type="ChEBI" id="CHEBI:57540"/>
        <dbReference type="ChEBI" id="CHEBI:57945"/>
        <dbReference type="ChEBI" id="CHEBI:132124"/>
    </reaction>
</comment>
<protein>
    <recommendedName>
        <fullName evidence="12">NADH-quinone oxidoreductase</fullName>
        <ecNumber evidence="12">7.1.1.-</ecNumber>
    </recommendedName>
</protein>
<dbReference type="PROSITE" id="PS00643">
    <property type="entry name" value="COMPLEX1_75K_3"/>
    <property type="match status" value="1"/>
</dbReference>
<gene>
    <name evidence="16" type="ORF">CLV30_12612</name>
</gene>
<keyword evidence="9 12" id="KW-0411">Iron-sulfur</keyword>
<dbReference type="Pfam" id="PF00384">
    <property type="entry name" value="Molybdopterin"/>
    <property type="match status" value="1"/>
</dbReference>
<dbReference type="SUPFAM" id="SSF53706">
    <property type="entry name" value="Formate dehydrogenase/DMSO reductase, domains 1-3"/>
    <property type="match status" value="1"/>
</dbReference>
<dbReference type="InterPro" id="IPR036010">
    <property type="entry name" value="2Fe-2S_ferredoxin-like_sf"/>
</dbReference>
<comment type="cofactor">
    <cofactor evidence="1 12">
        <name>[4Fe-4S] cluster</name>
        <dbReference type="ChEBI" id="CHEBI:49883"/>
    </cofactor>
</comment>
<dbReference type="InterPro" id="IPR006963">
    <property type="entry name" value="Mopterin_OxRdtase_4Fe-4S_dom"/>
</dbReference>
<evidence type="ECO:0000256" key="9">
    <source>
        <dbReference type="ARBA" id="ARBA00023014"/>
    </source>
</evidence>
<dbReference type="InterPro" id="IPR010228">
    <property type="entry name" value="NADH_UbQ_OxRdtase_Gsu"/>
</dbReference>
<dbReference type="SMART" id="SM00929">
    <property type="entry name" value="NADH-G_4Fe-4S_3"/>
    <property type="match status" value="1"/>
</dbReference>